<dbReference type="PIRSF" id="PIRSF001435">
    <property type="entry name" value="Nth"/>
    <property type="match status" value="1"/>
</dbReference>
<proteinExistence type="inferred from homology"/>
<evidence type="ECO:0000256" key="1">
    <source>
        <dbReference type="ARBA" id="ARBA00001966"/>
    </source>
</evidence>
<comment type="similarity">
    <text evidence="2">Belongs to the Nth/MutY family.</text>
</comment>
<dbReference type="InterPro" id="IPR004035">
    <property type="entry name" value="Endouclease-III_FeS-bd_BS"/>
</dbReference>
<keyword evidence="7" id="KW-0411">Iron-sulfur</keyword>
<evidence type="ECO:0000313" key="12">
    <source>
        <dbReference type="Proteomes" id="UP001204798"/>
    </source>
</evidence>
<evidence type="ECO:0000256" key="8">
    <source>
        <dbReference type="ARBA" id="ARBA00023204"/>
    </source>
</evidence>
<dbReference type="Proteomes" id="UP001204798">
    <property type="component" value="Unassembled WGS sequence"/>
</dbReference>
<feature type="domain" description="HhH-GPD" evidence="10">
    <location>
        <begin position="39"/>
        <end position="197"/>
    </location>
</feature>
<reference evidence="11 12" key="1">
    <citation type="submission" date="2022-08" db="EMBL/GenBank/DDBJ databases">
        <title>Bacterial and archaeal communities from various locations to study Microbial Dark Matter (Phase II).</title>
        <authorList>
            <person name="Stepanauskas R."/>
        </authorList>
    </citation>
    <scope>NUCLEOTIDE SEQUENCE [LARGE SCALE GENOMIC DNA]</scope>
    <source>
        <strain evidence="11 12">PD1</strain>
    </source>
</reference>
<evidence type="ECO:0000256" key="5">
    <source>
        <dbReference type="ARBA" id="ARBA00022801"/>
    </source>
</evidence>
<dbReference type="EC" id="4.2.99.18" evidence="11"/>
<keyword evidence="9" id="KW-0326">Glycosidase</keyword>
<dbReference type="SUPFAM" id="SSF48150">
    <property type="entry name" value="DNA-glycosylase"/>
    <property type="match status" value="1"/>
</dbReference>
<keyword evidence="8" id="KW-0234">DNA repair</keyword>
<evidence type="ECO:0000256" key="2">
    <source>
        <dbReference type="ARBA" id="ARBA00008343"/>
    </source>
</evidence>
<dbReference type="InterPro" id="IPR011257">
    <property type="entry name" value="DNA_glycosylase"/>
</dbReference>
<keyword evidence="5" id="KW-0378">Hydrolase</keyword>
<accession>A0ABT2EL76</accession>
<comment type="caution">
    <text evidence="11">The sequence shown here is derived from an EMBL/GenBank/DDBJ whole genome shotgun (WGS) entry which is preliminary data.</text>
</comment>
<dbReference type="GO" id="GO:0140078">
    <property type="term" value="F:class I DNA-(apurinic or apyrimidinic site) endonuclease activity"/>
    <property type="evidence" value="ECO:0007669"/>
    <property type="project" value="UniProtKB-EC"/>
</dbReference>
<organism evidence="11 12">
    <name type="scientific">Candidatus Fervidibacter sacchari</name>
    <dbReference type="NCBI Taxonomy" id="1448929"/>
    <lineage>
        <taxon>Bacteria</taxon>
        <taxon>Candidatus Fervidibacterota</taxon>
        <taxon>Candidatus Fervidibacter</taxon>
    </lineage>
</organism>
<evidence type="ECO:0000256" key="6">
    <source>
        <dbReference type="ARBA" id="ARBA00023004"/>
    </source>
</evidence>
<evidence type="ECO:0000259" key="10">
    <source>
        <dbReference type="SMART" id="SM00478"/>
    </source>
</evidence>
<evidence type="ECO:0000256" key="4">
    <source>
        <dbReference type="ARBA" id="ARBA00022763"/>
    </source>
</evidence>
<keyword evidence="3" id="KW-0479">Metal-binding</keyword>
<dbReference type="CDD" id="cd00056">
    <property type="entry name" value="ENDO3c"/>
    <property type="match status" value="1"/>
</dbReference>
<protein>
    <submittedName>
        <fullName evidence="11">Endonuclease-3</fullName>
        <ecNumber evidence="11">4.2.99.18</ecNumber>
    </submittedName>
</protein>
<dbReference type="InterPro" id="IPR003651">
    <property type="entry name" value="Endonuclease3_FeS-loop_motif"/>
</dbReference>
<dbReference type="Gene3D" id="1.10.1670.10">
    <property type="entry name" value="Helix-hairpin-Helix base-excision DNA repair enzymes (C-terminal)"/>
    <property type="match status" value="1"/>
</dbReference>
<dbReference type="PANTHER" id="PTHR47203">
    <property type="match status" value="1"/>
</dbReference>
<dbReference type="Pfam" id="PF00730">
    <property type="entry name" value="HhH-GPD"/>
    <property type="match status" value="1"/>
</dbReference>
<keyword evidence="4" id="KW-0227">DNA damage</keyword>
<keyword evidence="12" id="KW-1185">Reference proteome</keyword>
<keyword evidence="11" id="KW-0255">Endonuclease</keyword>
<dbReference type="PROSITE" id="PS00764">
    <property type="entry name" value="ENDONUCLEASE_III_1"/>
    <property type="match status" value="1"/>
</dbReference>
<dbReference type="InterPro" id="IPR023170">
    <property type="entry name" value="HhH_base_excis_C"/>
</dbReference>
<keyword evidence="6" id="KW-0408">Iron</keyword>
<dbReference type="PANTHER" id="PTHR47203:SF1">
    <property type="entry name" value="HYPOTHETICAL BASE EXCISION DNA REPAIR PROTEIN (EUROFUNG)"/>
    <property type="match status" value="1"/>
</dbReference>
<dbReference type="RefSeq" id="WP_259094701.1">
    <property type="nucleotide sequence ID" value="NZ_CP130454.1"/>
</dbReference>
<comment type="cofactor">
    <cofactor evidence="1">
        <name>[4Fe-4S] cluster</name>
        <dbReference type="ChEBI" id="CHEBI:49883"/>
    </cofactor>
</comment>
<dbReference type="Gene3D" id="1.10.340.30">
    <property type="entry name" value="Hypothetical protein, domain 2"/>
    <property type="match status" value="1"/>
</dbReference>
<dbReference type="SMART" id="SM00525">
    <property type="entry name" value="FES"/>
    <property type="match status" value="1"/>
</dbReference>
<evidence type="ECO:0000313" key="11">
    <source>
        <dbReference type="EMBL" id="MCS3918689.1"/>
    </source>
</evidence>
<name>A0ABT2EL76_9BACT</name>
<evidence type="ECO:0000256" key="9">
    <source>
        <dbReference type="ARBA" id="ARBA00023295"/>
    </source>
</evidence>
<evidence type="ECO:0000256" key="7">
    <source>
        <dbReference type="ARBA" id="ARBA00023014"/>
    </source>
</evidence>
<dbReference type="InterPro" id="IPR003265">
    <property type="entry name" value="HhH-GPD_domain"/>
</dbReference>
<sequence length="227" mass="26047">MRVDEKTIREVDKLLAEVYGDRKWRRHAEPIDELIATVLSQHTNDINRDRAFRQLKKRFPSWEQVLRAPVRSIASAIKPAGLSNQKAPRIKAMLKQISEANNGNLSLEFLAGMPADEAINWLKRLPGVGPKTAACVLLFSFGKPVFPVDTHILRISKRLGWLDEKVTEAKANELLDRVVPNEIKYRLHLNMIAHGRRICRPQNPRCQECAIKHLCEYFRKRKEAGSI</sequence>
<dbReference type="EMBL" id="JANUCP010000002">
    <property type="protein sequence ID" value="MCS3918689.1"/>
    <property type="molecule type" value="Genomic_DNA"/>
</dbReference>
<keyword evidence="11" id="KW-0540">Nuclease</keyword>
<evidence type="ECO:0000256" key="3">
    <source>
        <dbReference type="ARBA" id="ARBA00022723"/>
    </source>
</evidence>
<dbReference type="SMART" id="SM00478">
    <property type="entry name" value="ENDO3c"/>
    <property type="match status" value="1"/>
</dbReference>
<keyword evidence="11" id="KW-0456">Lyase</keyword>
<gene>
    <name evidence="11" type="ORF">M2350_001089</name>
</gene>